<dbReference type="PANTHER" id="PTHR33337">
    <property type="entry name" value="GFA DOMAIN-CONTAINING PROTEIN"/>
    <property type="match status" value="1"/>
</dbReference>
<evidence type="ECO:0000256" key="3">
    <source>
        <dbReference type="ARBA" id="ARBA00022833"/>
    </source>
</evidence>
<dbReference type="InterPro" id="IPR006913">
    <property type="entry name" value="CENP-V/GFA"/>
</dbReference>
<accession>A0A090DD92</accession>
<keyword evidence="4" id="KW-0456">Lyase</keyword>
<dbReference type="PROSITE" id="PS51891">
    <property type="entry name" value="CENP_V_GFA"/>
    <property type="match status" value="1"/>
</dbReference>
<comment type="similarity">
    <text evidence="1">Belongs to the Gfa family.</text>
</comment>
<evidence type="ECO:0000256" key="2">
    <source>
        <dbReference type="ARBA" id="ARBA00022723"/>
    </source>
</evidence>
<dbReference type="STRING" id="69974.MPLDJ20_150095"/>
<keyword evidence="3" id="KW-0862">Zinc</keyword>
<reference evidence="7" key="1">
    <citation type="submission" date="2014-08" db="EMBL/GenBank/DDBJ databases">
        <authorList>
            <person name="Moulin L."/>
        </authorList>
    </citation>
    <scope>NUCLEOTIDE SEQUENCE [LARGE SCALE GENOMIC DNA]</scope>
</reference>
<dbReference type="PANTHER" id="PTHR33337:SF40">
    <property type="entry name" value="CENP-V_GFA DOMAIN-CONTAINING PROTEIN-RELATED"/>
    <property type="match status" value="1"/>
</dbReference>
<dbReference type="GO" id="GO:0046872">
    <property type="term" value="F:metal ion binding"/>
    <property type="evidence" value="ECO:0007669"/>
    <property type="project" value="UniProtKB-KW"/>
</dbReference>
<proteinExistence type="inferred from homology"/>
<dbReference type="Gene3D" id="3.90.1590.10">
    <property type="entry name" value="glutathione-dependent formaldehyde- activating enzyme (gfa)"/>
    <property type="match status" value="1"/>
</dbReference>
<sequence length="148" mass="16523">MRSRWMETSATAAQAAPVERTGGCLCGRIRYRVTGDPRVHYCHCDMCRRATGSAFAVLAWVPCASLSWLDEEPASRRSSPIARRGFCRDCGSPLTLSYDAARDEIALHIGSFDDPAELPPQYNYGSSQRLGWVCCGLDLPHHDTEERW</sequence>
<feature type="domain" description="CENP-V/GFA" evidence="5">
    <location>
        <begin position="20"/>
        <end position="123"/>
    </location>
</feature>
<organism evidence="6 7">
    <name type="scientific">Mesorhizobium plurifarium</name>
    <dbReference type="NCBI Taxonomy" id="69974"/>
    <lineage>
        <taxon>Bacteria</taxon>
        <taxon>Pseudomonadati</taxon>
        <taxon>Pseudomonadota</taxon>
        <taxon>Alphaproteobacteria</taxon>
        <taxon>Hyphomicrobiales</taxon>
        <taxon>Phyllobacteriaceae</taxon>
        <taxon>Mesorhizobium</taxon>
    </lineage>
</organism>
<dbReference type="Pfam" id="PF04828">
    <property type="entry name" value="GFA"/>
    <property type="match status" value="1"/>
</dbReference>
<dbReference type="Proteomes" id="UP000045285">
    <property type="component" value="Unassembled WGS sequence"/>
</dbReference>
<dbReference type="SUPFAM" id="SSF51316">
    <property type="entry name" value="Mss4-like"/>
    <property type="match status" value="1"/>
</dbReference>
<dbReference type="GO" id="GO:0016846">
    <property type="term" value="F:carbon-sulfur lyase activity"/>
    <property type="evidence" value="ECO:0007669"/>
    <property type="project" value="InterPro"/>
</dbReference>
<keyword evidence="7" id="KW-1185">Reference proteome</keyword>
<evidence type="ECO:0000313" key="6">
    <source>
        <dbReference type="EMBL" id="CDX13485.1"/>
    </source>
</evidence>
<evidence type="ECO:0000259" key="5">
    <source>
        <dbReference type="PROSITE" id="PS51891"/>
    </source>
</evidence>
<evidence type="ECO:0000256" key="4">
    <source>
        <dbReference type="ARBA" id="ARBA00023239"/>
    </source>
</evidence>
<keyword evidence="2" id="KW-0479">Metal-binding</keyword>
<gene>
    <name evidence="6" type="ORF">MPL3356_140221</name>
</gene>
<dbReference type="InterPro" id="IPR011057">
    <property type="entry name" value="Mss4-like_sf"/>
</dbReference>
<dbReference type="AlphaFoldDB" id="A0A090DD92"/>
<name>A0A090DD92_MESPL</name>
<evidence type="ECO:0000256" key="1">
    <source>
        <dbReference type="ARBA" id="ARBA00005495"/>
    </source>
</evidence>
<evidence type="ECO:0000313" key="7">
    <source>
        <dbReference type="Proteomes" id="UP000045285"/>
    </source>
</evidence>
<dbReference type="EMBL" id="CCMZ01000006">
    <property type="protein sequence ID" value="CDX13485.1"/>
    <property type="molecule type" value="Genomic_DNA"/>
</dbReference>
<protein>
    <submittedName>
        <fullName evidence="6">Glutathione-dependent formaldehyde-activating GFA</fullName>
    </submittedName>
</protein>